<dbReference type="Gene3D" id="3.40.50.1820">
    <property type="entry name" value="alpha/beta hydrolase"/>
    <property type="match status" value="1"/>
</dbReference>
<dbReference type="InterPro" id="IPR029058">
    <property type="entry name" value="AB_hydrolase_fold"/>
</dbReference>
<dbReference type="AlphaFoldDB" id="A0AAN6NFX7"/>
<feature type="compositionally biased region" description="Basic and acidic residues" evidence="1">
    <location>
        <begin position="503"/>
        <end position="578"/>
    </location>
</feature>
<evidence type="ECO:0000313" key="2">
    <source>
        <dbReference type="EMBL" id="KAK3945054.1"/>
    </source>
</evidence>
<evidence type="ECO:0008006" key="4">
    <source>
        <dbReference type="Google" id="ProtNLM"/>
    </source>
</evidence>
<dbReference type="Proteomes" id="UP001303473">
    <property type="component" value="Unassembled WGS sequence"/>
</dbReference>
<evidence type="ECO:0000313" key="3">
    <source>
        <dbReference type="Proteomes" id="UP001303473"/>
    </source>
</evidence>
<feature type="region of interest" description="Disordered" evidence="1">
    <location>
        <begin position="199"/>
        <end position="240"/>
    </location>
</feature>
<keyword evidence="3" id="KW-1185">Reference proteome</keyword>
<organism evidence="2 3">
    <name type="scientific">Diplogelasinospora grovesii</name>
    <dbReference type="NCBI Taxonomy" id="303347"/>
    <lineage>
        <taxon>Eukaryota</taxon>
        <taxon>Fungi</taxon>
        <taxon>Dikarya</taxon>
        <taxon>Ascomycota</taxon>
        <taxon>Pezizomycotina</taxon>
        <taxon>Sordariomycetes</taxon>
        <taxon>Sordariomycetidae</taxon>
        <taxon>Sordariales</taxon>
        <taxon>Diplogelasinosporaceae</taxon>
        <taxon>Diplogelasinospora</taxon>
    </lineage>
</organism>
<feature type="compositionally biased region" description="Acidic residues" evidence="1">
    <location>
        <begin position="406"/>
        <end position="425"/>
    </location>
</feature>
<sequence length="650" mass="72629">MSETPKLSPGGTSLRIPEFSGPSSGAGRGSVYPQWDSFDPRTSSSQSLVPTFAEREQRRTLLVIYIHGFMGQDSSFRSFPAHVHNFLKESLAETHVVHSKIYPRYKTYRAIVVARDNFSKWLQPHESPETDVILIGHSMGGLLAADIALLPSQAPPGESPFRHRILGTISLDAPLLGLHPGIIVSGIASLFRPSPSPKAESESDYLAAGSTATAPPSPDPSVYSEVSPPSGVSSPSGMSSLSAFGSPAPDPFFNPAFPNDVKFVDRGWFKNITHFANKHRQENLVEAAANHVMSHLEFGACLADYPALHSRYNRLRKLEDVDDLNQPADGTRAVRVRFVNYYTISTGRLKKPKPRSPSPFLKPIDSRQESETRYSSDVESRASTPRISIEDHGERGRPMALQEIEPIPEPEEPEDPPEELPEEPESEKFEMAVADQENNTPTADDTIEEPELEGLPAIPHLPEAPQLPDLDSITDKQARKQTEKEAKQAQKDYQQAVKKREKTIKERQKAIEKLRRKAAKDAEKKEKEKQKQLAQEEKAVQRERAETLKQAEQYQKEQQKQEMEQQGKEGKEEKQEKKKERKFCMLPKKANGVKDPTWVQVFMEGVDEVGAHTGLFFPGPHYEKLIGDVGSMIVSWVHEDASKRAIMGLD</sequence>
<feature type="region of interest" description="Disordered" evidence="1">
    <location>
        <begin position="1"/>
        <end position="50"/>
    </location>
</feature>
<reference evidence="3" key="1">
    <citation type="journal article" date="2023" name="Mol. Phylogenet. Evol.">
        <title>Genome-scale phylogeny and comparative genomics of the fungal order Sordariales.</title>
        <authorList>
            <person name="Hensen N."/>
            <person name="Bonometti L."/>
            <person name="Westerberg I."/>
            <person name="Brannstrom I.O."/>
            <person name="Guillou S."/>
            <person name="Cros-Aarteil S."/>
            <person name="Calhoun S."/>
            <person name="Haridas S."/>
            <person name="Kuo A."/>
            <person name="Mondo S."/>
            <person name="Pangilinan J."/>
            <person name="Riley R."/>
            <person name="LaButti K."/>
            <person name="Andreopoulos B."/>
            <person name="Lipzen A."/>
            <person name="Chen C."/>
            <person name="Yan M."/>
            <person name="Daum C."/>
            <person name="Ng V."/>
            <person name="Clum A."/>
            <person name="Steindorff A."/>
            <person name="Ohm R.A."/>
            <person name="Martin F."/>
            <person name="Silar P."/>
            <person name="Natvig D.O."/>
            <person name="Lalanne C."/>
            <person name="Gautier V."/>
            <person name="Ament-Velasquez S.L."/>
            <person name="Kruys A."/>
            <person name="Hutchinson M.I."/>
            <person name="Powell A.J."/>
            <person name="Barry K."/>
            <person name="Miller A.N."/>
            <person name="Grigoriev I.V."/>
            <person name="Debuchy R."/>
            <person name="Gladieux P."/>
            <person name="Hiltunen Thoren M."/>
            <person name="Johannesson H."/>
        </authorList>
    </citation>
    <scope>NUCLEOTIDE SEQUENCE [LARGE SCALE GENOMIC DNA]</scope>
    <source>
        <strain evidence="3">CBS 340.73</strain>
    </source>
</reference>
<feature type="compositionally biased region" description="Basic and acidic residues" evidence="1">
    <location>
        <begin position="364"/>
        <end position="380"/>
    </location>
</feature>
<evidence type="ECO:0000256" key="1">
    <source>
        <dbReference type="SAM" id="MobiDB-lite"/>
    </source>
</evidence>
<dbReference type="PANTHER" id="PTHR47842:SF3">
    <property type="entry name" value="DUF676 DOMAIN-CONTAINING PROTEIN"/>
    <property type="match status" value="1"/>
</dbReference>
<feature type="compositionally biased region" description="Basic and acidic residues" evidence="1">
    <location>
        <begin position="388"/>
        <end position="397"/>
    </location>
</feature>
<feature type="region of interest" description="Disordered" evidence="1">
    <location>
        <begin position="348"/>
        <end position="583"/>
    </location>
</feature>
<dbReference type="EMBL" id="MU853756">
    <property type="protein sequence ID" value="KAK3945054.1"/>
    <property type="molecule type" value="Genomic_DNA"/>
</dbReference>
<feature type="compositionally biased region" description="Basic and acidic residues" evidence="1">
    <location>
        <begin position="473"/>
        <end position="490"/>
    </location>
</feature>
<dbReference type="SUPFAM" id="SSF53474">
    <property type="entry name" value="alpha/beta-Hydrolases"/>
    <property type="match status" value="1"/>
</dbReference>
<comment type="caution">
    <text evidence="2">The sequence shown here is derived from an EMBL/GenBank/DDBJ whole genome shotgun (WGS) entry which is preliminary data.</text>
</comment>
<proteinExistence type="predicted"/>
<gene>
    <name evidence="2" type="ORF">QBC46DRAFT_435756</name>
</gene>
<feature type="compositionally biased region" description="Polar residues" evidence="1">
    <location>
        <begin position="40"/>
        <end position="49"/>
    </location>
</feature>
<dbReference type="PANTHER" id="PTHR47842">
    <property type="entry name" value="EXPRESSED PROTEIN"/>
    <property type="match status" value="1"/>
</dbReference>
<accession>A0AAN6NFX7</accession>
<name>A0AAN6NFX7_9PEZI</name>
<protein>
    <recommendedName>
        <fullName evidence="4">DUF676 domain-containing protein</fullName>
    </recommendedName>
</protein>
<feature type="compositionally biased region" description="Low complexity" evidence="1">
    <location>
        <begin position="207"/>
        <end position="240"/>
    </location>
</feature>